<dbReference type="PANTHER" id="PTHR44068">
    <property type="entry name" value="ZGC:194242"/>
    <property type="match status" value="1"/>
</dbReference>
<dbReference type="GO" id="GO:0032259">
    <property type="term" value="P:methylation"/>
    <property type="evidence" value="ECO:0007669"/>
    <property type="project" value="UniProtKB-KW"/>
</dbReference>
<sequence>MTSRLFAGVLNAVERGAFPRTRKLAWRLLYNRLSRSWRDDDWRFMNYGFVPDGPPFSLRPEDEPERASIGLYQQAVDGLPVAGARVLEVGSGRGGGARYVARYFAPSAVTGLDYSAETVKLARGLNADTGVLSFEVGDAENLPFADGAFDIVINIESSHCYGNVPRFAREVARVLAPGGWFTFADMRGRAMVSDLEAQLLQSGLDCVARRDISQGVVAALDAAEERKQARIRHVRVLRRFITEFAGSRGTLLYNGLRNGDVVYVAHRYRKAPALAVADSGREP</sequence>
<gene>
    <name evidence="3" type="ORF">NWE54_00255</name>
</gene>
<evidence type="ECO:0000256" key="1">
    <source>
        <dbReference type="ARBA" id="ARBA00022679"/>
    </source>
</evidence>
<dbReference type="Gene3D" id="3.40.50.150">
    <property type="entry name" value="Vaccinia Virus protein VP39"/>
    <property type="match status" value="1"/>
</dbReference>
<dbReference type="CDD" id="cd02440">
    <property type="entry name" value="AdoMet_MTases"/>
    <property type="match status" value="1"/>
</dbReference>
<dbReference type="EMBL" id="CP102774">
    <property type="protein sequence ID" value="UZF87271.1"/>
    <property type="molecule type" value="Genomic_DNA"/>
</dbReference>
<name>A0A9E7ZWE9_9HYPH</name>
<reference evidence="3" key="1">
    <citation type="submission" date="2022-08" db="EMBL/GenBank/DDBJ databases">
        <title>Complete Genome Sequences of 2 Bosea sp. soil isolates.</title>
        <authorList>
            <person name="Alvarez Arevalo M."/>
            <person name="Sterndorff E.B."/>
            <person name="Faurdal D."/>
            <person name="Joergensen T.S."/>
            <person name="Weber T."/>
        </authorList>
    </citation>
    <scope>NUCLEOTIDE SEQUENCE</scope>
    <source>
        <strain evidence="3">NBC_00436</strain>
    </source>
</reference>
<evidence type="ECO:0000313" key="3">
    <source>
        <dbReference type="EMBL" id="UZF87271.1"/>
    </source>
</evidence>
<dbReference type="Pfam" id="PF08241">
    <property type="entry name" value="Methyltransf_11"/>
    <property type="match status" value="1"/>
</dbReference>
<feature type="domain" description="Methyltransferase type 11" evidence="2">
    <location>
        <begin position="87"/>
        <end position="182"/>
    </location>
</feature>
<dbReference type="AlphaFoldDB" id="A0A9E7ZWE9"/>
<evidence type="ECO:0000259" key="2">
    <source>
        <dbReference type="Pfam" id="PF08241"/>
    </source>
</evidence>
<dbReference type="InterPro" id="IPR029063">
    <property type="entry name" value="SAM-dependent_MTases_sf"/>
</dbReference>
<accession>A0A9E7ZWE9</accession>
<organism evidence="3">
    <name type="scientific">Bosea sp. NBC_00436</name>
    <dbReference type="NCBI Taxonomy" id="2969620"/>
    <lineage>
        <taxon>Bacteria</taxon>
        <taxon>Pseudomonadati</taxon>
        <taxon>Pseudomonadota</taxon>
        <taxon>Alphaproteobacteria</taxon>
        <taxon>Hyphomicrobiales</taxon>
        <taxon>Boseaceae</taxon>
        <taxon>Bosea</taxon>
    </lineage>
</organism>
<proteinExistence type="predicted"/>
<dbReference type="SUPFAM" id="SSF53335">
    <property type="entry name" value="S-adenosyl-L-methionine-dependent methyltransferases"/>
    <property type="match status" value="1"/>
</dbReference>
<dbReference type="GO" id="GO:0016126">
    <property type="term" value="P:sterol biosynthetic process"/>
    <property type="evidence" value="ECO:0007669"/>
    <property type="project" value="TreeGrafter"/>
</dbReference>
<protein>
    <submittedName>
        <fullName evidence="3">Class I SAM-dependent methyltransferase</fullName>
    </submittedName>
</protein>
<dbReference type="GO" id="GO:0003838">
    <property type="term" value="F:sterol 24-C-methyltransferase activity"/>
    <property type="evidence" value="ECO:0007669"/>
    <property type="project" value="TreeGrafter"/>
</dbReference>
<dbReference type="PANTHER" id="PTHR44068:SF1">
    <property type="entry name" value="HYPOTHETICAL LOC100005854"/>
    <property type="match status" value="1"/>
</dbReference>
<dbReference type="InterPro" id="IPR050447">
    <property type="entry name" value="Erg6_SMT_methyltransf"/>
</dbReference>
<dbReference type="InterPro" id="IPR013216">
    <property type="entry name" value="Methyltransf_11"/>
</dbReference>
<keyword evidence="1" id="KW-0808">Transferase</keyword>
<keyword evidence="3" id="KW-0489">Methyltransferase</keyword>